<dbReference type="Pfam" id="PF07690">
    <property type="entry name" value="MFS_1"/>
    <property type="match status" value="1"/>
</dbReference>
<name>A0A423VVJ8_CYTCH</name>
<dbReference type="Gene3D" id="1.20.1250.20">
    <property type="entry name" value="MFS general substrate transporter like domains"/>
    <property type="match status" value="1"/>
</dbReference>
<keyword evidence="3" id="KW-0813">Transport</keyword>
<dbReference type="SUPFAM" id="SSF103473">
    <property type="entry name" value="MFS general substrate transporter"/>
    <property type="match status" value="1"/>
</dbReference>
<comment type="subcellular location">
    <subcellularLocation>
        <location evidence="1">Membrane</location>
        <topology evidence="1">Multi-pass membrane protein</topology>
    </subcellularLocation>
</comment>
<evidence type="ECO:0000256" key="5">
    <source>
        <dbReference type="ARBA" id="ARBA00022989"/>
    </source>
</evidence>
<dbReference type="EMBL" id="LJZO01000025">
    <property type="protein sequence ID" value="ROV95114.1"/>
    <property type="molecule type" value="Genomic_DNA"/>
</dbReference>
<reference evidence="9 10" key="1">
    <citation type="submission" date="2015-09" db="EMBL/GenBank/DDBJ databases">
        <title>Host preference determinants of Valsa canker pathogens revealed by comparative genomics.</title>
        <authorList>
            <person name="Yin Z."/>
            <person name="Huang L."/>
        </authorList>
    </citation>
    <scope>NUCLEOTIDE SEQUENCE [LARGE SCALE GENOMIC DNA]</scope>
    <source>
        <strain evidence="9 10">YSFL</strain>
    </source>
</reference>
<dbReference type="GO" id="GO:0022857">
    <property type="term" value="F:transmembrane transporter activity"/>
    <property type="evidence" value="ECO:0007669"/>
    <property type="project" value="InterPro"/>
</dbReference>
<dbReference type="OrthoDB" id="10021397at2759"/>
<keyword evidence="10" id="KW-1185">Reference proteome</keyword>
<keyword evidence="5 8" id="KW-1133">Transmembrane helix</keyword>
<feature type="transmembrane region" description="Helical" evidence="8">
    <location>
        <begin position="48"/>
        <end position="68"/>
    </location>
</feature>
<keyword evidence="4 8" id="KW-0812">Transmembrane</keyword>
<evidence type="ECO:0000256" key="1">
    <source>
        <dbReference type="ARBA" id="ARBA00004141"/>
    </source>
</evidence>
<evidence type="ECO:0000256" key="7">
    <source>
        <dbReference type="ARBA" id="ARBA00023180"/>
    </source>
</evidence>
<dbReference type="PANTHER" id="PTHR23501">
    <property type="entry name" value="MAJOR FACILITATOR SUPERFAMILY"/>
    <property type="match status" value="1"/>
</dbReference>
<dbReference type="PANTHER" id="PTHR23501:SF187">
    <property type="entry name" value="MAJOR FACILITATOR SUPERFAMILY (MFS) PROFILE DOMAIN-CONTAINING PROTEIN"/>
    <property type="match status" value="1"/>
</dbReference>
<organism evidence="9 10">
    <name type="scientific">Cytospora chrysosperma</name>
    <name type="common">Cytospora canker fungus</name>
    <name type="synonym">Sphaeria chrysosperma</name>
    <dbReference type="NCBI Taxonomy" id="252740"/>
    <lineage>
        <taxon>Eukaryota</taxon>
        <taxon>Fungi</taxon>
        <taxon>Dikarya</taxon>
        <taxon>Ascomycota</taxon>
        <taxon>Pezizomycotina</taxon>
        <taxon>Sordariomycetes</taxon>
        <taxon>Sordariomycetidae</taxon>
        <taxon>Diaporthales</taxon>
        <taxon>Cytosporaceae</taxon>
        <taxon>Cytospora</taxon>
    </lineage>
</organism>
<dbReference type="Proteomes" id="UP000284375">
    <property type="component" value="Unassembled WGS sequence"/>
</dbReference>
<feature type="transmembrane region" description="Helical" evidence="8">
    <location>
        <begin position="12"/>
        <end position="36"/>
    </location>
</feature>
<evidence type="ECO:0000313" key="10">
    <source>
        <dbReference type="Proteomes" id="UP000284375"/>
    </source>
</evidence>
<feature type="transmembrane region" description="Helical" evidence="8">
    <location>
        <begin position="110"/>
        <end position="131"/>
    </location>
</feature>
<comment type="caution">
    <text evidence="9">The sequence shown here is derived from an EMBL/GenBank/DDBJ whole genome shotgun (WGS) entry which is preliminary data.</text>
</comment>
<proteinExistence type="inferred from homology"/>
<evidence type="ECO:0008006" key="11">
    <source>
        <dbReference type="Google" id="ProtNLM"/>
    </source>
</evidence>
<feature type="transmembrane region" description="Helical" evidence="8">
    <location>
        <begin position="143"/>
        <end position="162"/>
    </location>
</feature>
<dbReference type="GO" id="GO:0005886">
    <property type="term" value="C:plasma membrane"/>
    <property type="evidence" value="ECO:0007669"/>
    <property type="project" value="TreeGrafter"/>
</dbReference>
<sequence>MPPRLFKNRTSCTGYLIIFLASVVLQAINYFLPVYFQGVKGASPLLSGVYFLPFALAIIPFGGLAGAFMSKTGRYRPVHWAGFALSAVGVGLFSTLTQHSSTGNWVGFQILASGGSGLVFTATLSSTLAALPESDVAVATGTYSFVRSFGLVWGVTVASIALNGQVNARLDAVSDPAVRSLLRDGGAYTFVREGSSRIATLSEPTRGQVLDVYVEALRVIWLVCVACSCLGFFITFLEKYIEPRKSHTSEFGLARDGPAKSQVMEG</sequence>
<dbReference type="InterPro" id="IPR036259">
    <property type="entry name" value="MFS_trans_sf"/>
</dbReference>
<evidence type="ECO:0000313" key="9">
    <source>
        <dbReference type="EMBL" id="ROV95114.1"/>
    </source>
</evidence>
<protein>
    <recommendedName>
        <fullName evidence="11">Major facilitator superfamily (MFS) profile domain-containing protein</fullName>
    </recommendedName>
</protein>
<evidence type="ECO:0000256" key="8">
    <source>
        <dbReference type="SAM" id="Phobius"/>
    </source>
</evidence>
<keyword evidence="6 8" id="KW-0472">Membrane</keyword>
<feature type="transmembrane region" description="Helical" evidence="8">
    <location>
        <begin position="80"/>
        <end position="98"/>
    </location>
</feature>
<gene>
    <name evidence="9" type="ORF">VSDG_05866</name>
</gene>
<evidence type="ECO:0000256" key="3">
    <source>
        <dbReference type="ARBA" id="ARBA00022448"/>
    </source>
</evidence>
<evidence type="ECO:0000256" key="2">
    <source>
        <dbReference type="ARBA" id="ARBA00007520"/>
    </source>
</evidence>
<comment type="similarity">
    <text evidence="2">Belongs to the major facilitator superfamily. TCR/Tet family.</text>
</comment>
<dbReference type="AlphaFoldDB" id="A0A423VVJ8"/>
<evidence type="ECO:0000256" key="6">
    <source>
        <dbReference type="ARBA" id="ARBA00023136"/>
    </source>
</evidence>
<dbReference type="InterPro" id="IPR011701">
    <property type="entry name" value="MFS"/>
</dbReference>
<accession>A0A423VVJ8</accession>
<evidence type="ECO:0000256" key="4">
    <source>
        <dbReference type="ARBA" id="ARBA00022692"/>
    </source>
</evidence>
<feature type="transmembrane region" description="Helical" evidence="8">
    <location>
        <begin position="219"/>
        <end position="237"/>
    </location>
</feature>
<dbReference type="FunFam" id="1.20.1250.20:FF:000484">
    <property type="entry name" value="MFS general substrate transporter"/>
    <property type="match status" value="1"/>
</dbReference>
<keyword evidence="7" id="KW-0325">Glycoprotein</keyword>